<evidence type="ECO:0000313" key="1">
    <source>
        <dbReference type="EMBL" id="KAJ2905387.1"/>
    </source>
</evidence>
<evidence type="ECO:0000313" key="2">
    <source>
        <dbReference type="Proteomes" id="UP001201980"/>
    </source>
</evidence>
<protein>
    <recommendedName>
        <fullName evidence="3">Transcription factor domain-containing protein</fullName>
    </recommendedName>
</protein>
<organism evidence="1 2">
    <name type="scientific">Zalerion maritima</name>
    <dbReference type="NCBI Taxonomy" id="339359"/>
    <lineage>
        <taxon>Eukaryota</taxon>
        <taxon>Fungi</taxon>
        <taxon>Dikarya</taxon>
        <taxon>Ascomycota</taxon>
        <taxon>Pezizomycotina</taxon>
        <taxon>Sordariomycetes</taxon>
        <taxon>Lulworthiomycetidae</taxon>
        <taxon>Lulworthiales</taxon>
        <taxon>Lulworthiaceae</taxon>
        <taxon>Zalerion</taxon>
    </lineage>
</organism>
<name>A0AAD5RVZ1_9PEZI</name>
<reference evidence="1" key="1">
    <citation type="submission" date="2022-07" db="EMBL/GenBank/DDBJ databases">
        <title>Draft genome sequence of Zalerion maritima ATCC 34329, a (micro)plastics degrading marine fungus.</title>
        <authorList>
            <person name="Paco A."/>
            <person name="Goncalves M.F.M."/>
            <person name="Rocha-Santos T.A.P."/>
            <person name="Alves A."/>
        </authorList>
    </citation>
    <scope>NUCLEOTIDE SEQUENCE</scope>
    <source>
        <strain evidence="1">ATCC 34329</strain>
    </source>
</reference>
<comment type="caution">
    <text evidence="1">The sequence shown here is derived from an EMBL/GenBank/DDBJ whole genome shotgun (WGS) entry which is preliminary data.</text>
</comment>
<dbReference type="Proteomes" id="UP001201980">
    <property type="component" value="Unassembled WGS sequence"/>
</dbReference>
<keyword evidence="2" id="KW-1185">Reference proteome</keyword>
<dbReference type="AlphaFoldDB" id="A0AAD5RVZ1"/>
<sequence length="420" mass="46036">MLLRQGCGTAWHSRCSIGQQRSDIFINPGPESQKLKPRPIMGEGLFAATPFAGDQSNPFAHAHFAAADANLSSRAGLNNGAAFGALDILLYEQPSFSSPNWRISNGCRQFLVSILRTFPRMMMRPDNLPPFVHPLGCGLHYDKQQVWSIDSCAETASAAGFAPLNPLAACASVAHLFASRTVNSEEFLWRTIDGEHRRLLDEMSGFSQGETVAAIQAMVIYTEMRFIASGPDGLRTNKLDFIKTMQKLSERFTQLCPGPFSPSHIREAASRPSWEDWILEETRRRITVCCFLTALVLGGDIRDFMAEPFLLPLPSSKTLWEASLRSREAWEREYDHDGGSCSISGDQLQDGHRQQLRLYTLGDLTLAKQYAGGSSGPAISGSGNMGGNGAIDHALDSWHAGLDRLGMMLAAVLADLVASW</sequence>
<gene>
    <name evidence="1" type="ORF">MKZ38_005485</name>
</gene>
<dbReference type="EMBL" id="JAKWBI020000032">
    <property type="protein sequence ID" value="KAJ2905387.1"/>
    <property type="molecule type" value="Genomic_DNA"/>
</dbReference>
<accession>A0AAD5RVZ1</accession>
<proteinExistence type="predicted"/>
<evidence type="ECO:0008006" key="3">
    <source>
        <dbReference type="Google" id="ProtNLM"/>
    </source>
</evidence>